<proteinExistence type="predicted"/>
<evidence type="ECO:0000313" key="2">
    <source>
        <dbReference type="Proteomes" id="UP001150581"/>
    </source>
</evidence>
<accession>A0ACC1IPV5</accession>
<organism evidence="1 2">
    <name type="scientific">Kickxella alabastrina</name>
    <dbReference type="NCBI Taxonomy" id="61397"/>
    <lineage>
        <taxon>Eukaryota</taxon>
        <taxon>Fungi</taxon>
        <taxon>Fungi incertae sedis</taxon>
        <taxon>Zoopagomycota</taxon>
        <taxon>Kickxellomycotina</taxon>
        <taxon>Kickxellomycetes</taxon>
        <taxon>Kickxellales</taxon>
        <taxon>Kickxellaceae</taxon>
        <taxon>Kickxella</taxon>
    </lineage>
</organism>
<protein>
    <submittedName>
        <fullName evidence="1">Uncharacterized protein</fullName>
    </submittedName>
</protein>
<gene>
    <name evidence="1" type="ORF">LPJ66_002641</name>
</gene>
<keyword evidence="2" id="KW-1185">Reference proteome</keyword>
<dbReference type="EMBL" id="JANBPG010000224">
    <property type="protein sequence ID" value="KAJ1898602.1"/>
    <property type="molecule type" value="Genomic_DNA"/>
</dbReference>
<sequence length="219" mass="25068">MVTQNSRRKAAVMDEMETSDSDVKREFTSGVSSEGDDDEEDDDTVYVVEKILDQRMGKNSEKEYLIKWEGYADSESTWEVEDNIIDRSILKKFWDAKNAEAEARKAKKAATSTAASASSTTVKAPVAAAKKPPANKRRRTVDVPEEERYGEAGPDSDNWEPLVREIETVDRMPNNDLIVFIVWKNGQTTEHPAEMAYTRCPQIMLKFYEERLRFRSRDI</sequence>
<dbReference type="Proteomes" id="UP001150581">
    <property type="component" value="Unassembled WGS sequence"/>
</dbReference>
<reference evidence="1" key="1">
    <citation type="submission" date="2022-07" db="EMBL/GenBank/DDBJ databases">
        <title>Phylogenomic reconstructions and comparative analyses of Kickxellomycotina fungi.</title>
        <authorList>
            <person name="Reynolds N.K."/>
            <person name="Stajich J.E."/>
            <person name="Barry K."/>
            <person name="Grigoriev I.V."/>
            <person name="Crous P."/>
            <person name="Smith M.E."/>
        </authorList>
    </citation>
    <scope>NUCLEOTIDE SEQUENCE</scope>
    <source>
        <strain evidence="1">Benny 63K</strain>
    </source>
</reference>
<name>A0ACC1IPV5_9FUNG</name>
<comment type="caution">
    <text evidence="1">The sequence shown here is derived from an EMBL/GenBank/DDBJ whole genome shotgun (WGS) entry which is preliminary data.</text>
</comment>
<evidence type="ECO:0000313" key="1">
    <source>
        <dbReference type="EMBL" id="KAJ1898602.1"/>
    </source>
</evidence>